<keyword evidence="2 4" id="KW-0479">Metal-binding</keyword>
<dbReference type="SUPFAM" id="SSF46626">
    <property type="entry name" value="Cytochrome c"/>
    <property type="match status" value="1"/>
</dbReference>
<dbReference type="NCBIfam" id="TIGR02604">
    <property type="entry name" value="Piru_Ver_Nterm"/>
    <property type="match status" value="1"/>
</dbReference>
<dbReference type="Gene3D" id="1.10.760.10">
    <property type="entry name" value="Cytochrome c-like domain"/>
    <property type="match status" value="1"/>
</dbReference>
<accession>A0ABP9UW23</accession>
<protein>
    <recommendedName>
        <fullName evidence="9">C-type cytochrome</fullName>
    </recommendedName>
</protein>
<dbReference type="Proteomes" id="UP001424741">
    <property type="component" value="Unassembled WGS sequence"/>
</dbReference>
<dbReference type="InterPro" id="IPR009056">
    <property type="entry name" value="Cyt_c-like_dom"/>
</dbReference>
<dbReference type="RefSeq" id="WP_346187390.1">
    <property type="nucleotide sequence ID" value="NZ_BAABRL010000002.1"/>
</dbReference>
<dbReference type="InterPro" id="IPR055557">
    <property type="entry name" value="DUF7133"/>
</dbReference>
<dbReference type="SUPFAM" id="SSF52266">
    <property type="entry name" value="SGNH hydrolase"/>
    <property type="match status" value="1"/>
</dbReference>
<dbReference type="PROSITE" id="PS51257">
    <property type="entry name" value="PROKAR_LIPOPROTEIN"/>
    <property type="match status" value="1"/>
</dbReference>
<dbReference type="InterPro" id="IPR016024">
    <property type="entry name" value="ARM-type_fold"/>
</dbReference>
<evidence type="ECO:0000256" key="3">
    <source>
        <dbReference type="ARBA" id="ARBA00023004"/>
    </source>
</evidence>
<evidence type="ECO:0000256" key="4">
    <source>
        <dbReference type="PROSITE-ProRule" id="PRU00433"/>
    </source>
</evidence>
<dbReference type="InterPro" id="IPR011042">
    <property type="entry name" value="6-blade_b-propeller_TolB-like"/>
</dbReference>
<dbReference type="InterPro" id="IPR036514">
    <property type="entry name" value="SGNH_hydro_sf"/>
</dbReference>
<comment type="caution">
    <text evidence="7">The sequence shown here is derived from an EMBL/GenBank/DDBJ whole genome shotgun (WGS) entry which is preliminary data.</text>
</comment>
<evidence type="ECO:0008006" key="9">
    <source>
        <dbReference type="Google" id="ProtNLM"/>
    </source>
</evidence>
<dbReference type="PROSITE" id="PS51007">
    <property type="entry name" value="CYTC"/>
    <property type="match status" value="1"/>
</dbReference>
<feature type="domain" description="Cytochrome c" evidence="6">
    <location>
        <begin position="936"/>
        <end position="1030"/>
    </location>
</feature>
<feature type="domain" description="WW" evidence="5">
    <location>
        <begin position="578"/>
        <end position="611"/>
    </location>
</feature>
<dbReference type="Gene3D" id="1.25.10.10">
    <property type="entry name" value="Leucine-rich Repeat Variant"/>
    <property type="match status" value="1"/>
</dbReference>
<organism evidence="7 8">
    <name type="scientific">Rubritalea halochordaticola</name>
    <dbReference type="NCBI Taxonomy" id="714537"/>
    <lineage>
        <taxon>Bacteria</taxon>
        <taxon>Pseudomonadati</taxon>
        <taxon>Verrucomicrobiota</taxon>
        <taxon>Verrucomicrobiia</taxon>
        <taxon>Verrucomicrobiales</taxon>
        <taxon>Rubritaleaceae</taxon>
        <taxon>Rubritalea</taxon>
    </lineage>
</organism>
<dbReference type="PANTHER" id="PTHR33546:SF1">
    <property type="entry name" value="LARGE, MULTIFUNCTIONAL SECRETED PROTEIN"/>
    <property type="match status" value="1"/>
</dbReference>
<dbReference type="Pfam" id="PF13646">
    <property type="entry name" value="HEAT_2"/>
    <property type="match status" value="1"/>
</dbReference>
<dbReference type="PANTHER" id="PTHR33546">
    <property type="entry name" value="LARGE, MULTIFUNCTIONAL SECRETED PROTEIN-RELATED"/>
    <property type="match status" value="1"/>
</dbReference>
<gene>
    <name evidence="7" type="ORF">Rhal01_00574</name>
</gene>
<dbReference type="Pfam" id="PF23500">
    <property type="entry name" value="DUF7133"/>
    <property type="match status" value="1"/>
</dbReference>
<name>A0ABP9UW23_9BACT</name>
<dbReference type="PROSITE" id="PS50020">
    <property type="entry name" value="WW_DOMAIN_2"/>
    <property type="match status" value="1"/>
</dbReference>
<evidence type="ECO:0000259" key="5">
    <source>
        <dbReference type="PROSITE" id="PS50020"/>
    </source>
</evidence>
<keyword evidence="8" id="KW-1185">Reference proteome</keyword>
<dbReference type="Gene3D" id="2.120.10.30">
    <property type="entry name" value="TolB, C-terminal domain"/>
    <property type="match status" value="1"/>
</dbReference>
<evidence type="ECO:0000256" key="1">
    <source>
        <dbReference type="ARBA" id="ARBA00022617"/>
    </source>
</evidence>
<dbReference type="SUPFAM" id="SSF48371">
    <property type="entry name" value="ARM repeat"/>
    <property type="match status" value="1"/>
</dbReference>
<evidence type="ECO:0000256" key="2">
    <source>
        <dbReference type="ARBA" id="ARBA00022723"/>
    </source>
</evidence>
<evidence type="ECO:0000313" key="8">
    <source>
        <dbReference type="Proteomes" id="UP001424741"/>
    </source>
</evidence>
<dbReference type="Gene3D" id="3.40.50.1110">
    <property type="entry name" value="SGNH hydrolase"/>
    <property type="match status" value="1"/>
</dbReference>
<dbReference type="Pfam" id="PF00034">
    <property type="entry name" value="Cytochrom_C"/>
    <property type="match status" value="1"/>
</dbReference>
<dbReference type="InterPro" id="IPR001202">
    <property type="entry name" value="WW_dom"/>
</dbReference>
<dbReference type="SUPFAM" id="SSF63829">
    <property type="entry name" value="Calcium-dependent phosphotriesterase"/>
    <property type="match status" value="1"/>
</dbReference>
<proteinExistence type="predicted"/>
<dbReference type="EMBL" id="BAABRL010000002">
    <property type="protein sequence ID" value="GAA5494413.1"/>
    <property type="molecule type" value="Genomic_DNA"/>
</dbReference>
<keyword evidence="1 4" id="KW-0349">Heme</keyword>
<dbReference type="InterPro" id="IPR013428">
    <property type="entry name" value="Membrane-bound_put_N"/>
</dbReference>
<reference evidence="7 8" key="1">
    <citation type="submission" date="2024-02" db="EMBL/GenBank/DDBJ databases">
        <title>Rubritalea halochordaticola NBRC 107102.</title>
        <authorList>
            <person name="Ichikawa N."/>
            <person name="Katano-Makiyama Y."/>
            <person name="Hidaka K."/>
        </authorList>
    </citation>
    <scope>NUCLEOTIDE SEQUENCE [LARGE SCALE GENOMIC DNA]</scope>
    <source>
        <strain evidence="7 8">NBRC 107102</strain>
    </source>
</reference>
<sequence length="1069" mass="120274">MRIHHLLSLTTVLSASFFTSCSKEGEAPASSTTPASPAIQPSISLDKDTRIVIEGNGVASRMMKFGHLETALHARFPEANLFIRNLADEGNTPGFRPNAGRKDQFSFPGAKDLVSPAYSSPTNSRWSKGPVGFYPTPDAWQDLLKPDLALCFFGSVSAEQGEADLDRFEKELTAYLQHLKTKNYAKDSPLRVILISPTAVEDLSGEINVPSGKVQNTNLALYTKSMARIAKEHEIPFVDLFSASQQWYKDSKEALTIDGRQLNDAGYQKLADYLTTTLFGKAQGKQPDLKALHAAVQEKNWVWHQDYKIPNGVHVYGQRYKPFGPDNYPHEIKKNREMAAIRDQAIWATAQGEAFDVAAADAKTYQLPKIKSNFRPSGKNGNIEYKSGEETIKHLTLPKGYKIELFADEEMFPELANPVQISFDNKGRLWVACMPSYPHYKIGDLKPADTLLIFEDTDNDGKADKKTVFANDLHIPIGFELAPEGVYVSQSDSLVLLTDTDGDDRYDKKEYVLSGFDDHDTHHAISAFCADPSGAIYMGEGVFLRSNVETAYGTVRGTNGGFMRYNPAKRQLERTAQINIPNPWGTAFDDYGQCFFLHTSDPSLNWLTPATTKPHYNRSDQAPPNLIPNAQKVRPTSGLEIISSRHFPDEVQGDILLNNTIGFLGTKQHKVENDGTGYKLTYRQDLLKSSEGNFRPVDLEFAPDGSLYVIDWSNTLIGHMQHNARDPYRDHVHGRVYRITYPSRPLVKPSKVAGATLEELFENLKLPEYRTRYRTRRELRGRDASEVLPALQKWVTSLNKQDPDYERHRLEALWVSWGLDQIDTSLLQELTQSSDYRVRAAAYHALRYNLDKFKNTKELLLAAAQDKHGQVRMEAITIASLLDKDTALEIIEIAKQQPVDNWLKTPLDRVYADLTNQVIAEKEDKELAAYKGEMLKIMKLGKEVYHRDAHCATCHQDDGKGLPQAGFPPLNGTKWVNEDSERLIKLTLKGLMGPINVKGKQWNGAMTPFGGMLEDDKEVAAVLTYVRKSFGNKASVITPEMVKKVREETKDRKQLYMADELLKEHPHKK</sequence>
<dbReference type="InterPro" id="IPR011989">
    <property type="entry name" value="ARM-like"/>
</dbReference>
<evidence type="ECO:0000313" key="7">
    <source>
        <dbReference type="EMBL" id="GAA5494413.1"/>
    </source>
</evidence>
<keyword evidence="3 4" id="KW-0408">Iron</keyword>
<evidence type="ECO:0000259" key="6">
    <source>
        <dbReference type="PROSITE" id="PS51007"/>
    </source>
</evidence>
<dbReference type="InterPro" id="IPR036909">
    <property type="entry name" value="Cyt_c-like_dom_sf"/>
</dbReference>
<dbReference type="CDD" id="cd01834">
    <property type="entry name" value="SGNH_hydrolase_like_2"/>
    <property type="match status" value="1"/>
</dbReference>